<keyword evidence="3" id="KW-0249">Electron transport</keyword>
<evidence type="ECO:0000256" key="6">
    <source>
        <dbReference type="NCBIfam" id="TIGR01068"/>
    </source>
</evidence>
<keyword evidence="9" id="KW-1185">Reference proteome</keyword>
<evidence type="ECO:0000256" key="1">
    <source>
        <dbReference type="ARBA" id="ARBA00008987"/>
    </source>
</evidence>
<dbReference type="InterPro" id="IPR036249">
    <property type="entry name" value="Thioredoxin-like_sf"/>
</dbReference>
<dbReference type="GO" id="GO:0015035">
    <property type="term" value="F:protein-disulfide reductase activity"/>
    <property type="evidence" value="ECO:0007669"/>
    <property type="project" value="UniProtKB-UniRule"/>
</dbReference>
<feature type="domain" description="Thioredoxin" evidence="7">
    <location>
        <begin position="36"/>
        <end position="141"/>
    </location>
</feature>
<evidence type="ECO:0000256" key="5">
    <source>
        <dbReference type="ARBA" id="ARBA00023284"/>
    </source>
</evidence>
<keyword evidence="4" id="KW-1015">Disulfide bond</keyword>
<dbReference type="GO" id="GO:0005737">
    <property type="term" value="C:cytoplasm"/>
    <property type="evidence" value="ECO:0007669"/>
    <property type="project" value="TreeGrafter"/>
</dbReference>
<dbReference type="SUPFAM" id="SSF52833">
    <property type="entry name" value="Thioredoxin-like"/>
    <property type="match status" value="1"/>
</dbReference>
<dbReference type="Pfam" id="PF00085">
    <property type="entry name" value="Thioredoxin"/>
    <property type="match status" value="1"/>
</dbReference>
<evidence type="ECO:0000313" key="9">
    <source>
        <dbReference type="Proteomes" id="UP000199028"/>
    </source>
</evidence>
<dbReference type="AlphaFoldDB" id="A0A1H9BCA2"/>
<dbReference type="PANTHER" id="PTHR45663:SF11">
    <property type="entry name" value="GEO12009P1"/>
    <property type="match status" value="1"/>
</dbReference>
<protein>
    <recommendedName>
        <fullName evidence="6">Thioredoxin</fullName>
    </recommendedName>
</protein>
<sequence length="146" mass="16094">MRTTDIACQNCGKTNRIPVVAQGKPKCGNCGRPLPWIVDALDDDFAEVAEQAEVPVLVDMWATWCGPCRMVSPVLDQLAHERAGDIKLVRVDVDRAPRLSERFDVRSIPTLMILRAGEVIARQPGAVPAPQLRAWLDEALVPEVKT</sequence>
<evidence type="ECO:0000256" key="2">
    <source>
        <dbReference type="ARBA" id="ARBA00022448"/>
    </source>
</evidence>
<name>A0A1H9BCA2_9PSEU</name>
<dbReference type="RefSeq" id="WP_090062767.1">
    <property type="nucleotide sequence ID" value="NZ_FOFT01000001.1"/>
</dbReference>
<keyword evidence="2" id="KW-0813">Transport</keyword>
<gene>
    <name evidence="8" type="ORF">SAMN05216195_101441</name>
</gene>
<dbReference type="PROSITE" id="PS51352">
    <property type="entry name" value="THIOREDOXIN_2"/>
    <property type="match status" value="1"/>
</dbReference>
<dbReference type="InterPro" id="IPR005746">
    <property type="entry name" value="Thioredoxin"/>
</dbReference>
<evidence type="ECO:0000259" key="7">
    <source>
        <dbReference type="PROSITE" id="PS51352"/>
    </source>
</evidence>
<dbReference type="InterPro" id="IPR017937">
    <property type="entry name" value="Thioredoxin_CS"/>
</dbReference>
<evidence type="ECO:0000256" key="4">
    <source>
        <dbReference type="ARBA" id="ARBA00023157"/>
    </source>
</evidence>
<dbReference type="NCBIfam" id="TIGR01068">
    <property type="entry name" value="thioredoxin"/>
    <property type="match status" value="1"/>
</dbReference>
<dbReference type="Gene3D" id="2.30.30.380">
    <property type="entry name" value="Zn-finger domain of Sec23/24"/>
    <property type="match status" value="1"/>
</dbReference>
<dbReference type="Proteomes" id="UP000199028">
    <property type="component" value="Unassembled WGS sequence"/>
</dbReference>
<dbReference type="OrthoDB" id="9790390at2"/>
<organism evidence="8 9">
    <name type="scientific">Lentzea flaviverrucosa</name>
    <dbReference type="NCBI Taxonomy" id="200379"/>
    <lineage>
        <taxon>Bacteria</taxon>
        <taxon>Bacillati</taxon>
        <taxon>Actinomycetota</taxon>
        <taxon>Actinomycetes</taxon>
        <taxon>Pseudonocardiales</taxon>
        <taxon>Pseudonocardiaceae</taxon>
        <taxon>Lentzea</taxon>
    </lineage>
</organism>
<comment type="similarity">
    <text evidence="1">Belongs to the thioredoxin family.</text>
</comment>
<reference evidence="9" key="1">
    <citation type="submission" date="2016-10" db="EMBL/GenBank/DDBJ databases">
        <authorList>
            <person name="Varghese N."/>
            <person name="Submissions S."/>
        </authorList>
    </citation>
    <scope>NUCLEOTIDE SEQUENCE [LARGE SCALE GENOMIC DNA]</scope>
    <source>
        <strain evidence="9">CGMCC 4.578</strain>
    </source>
</reference>
<evidence type="ECO:0000256" key="3">
    <source>
        <dbReference type="ARBA" id="ARBA00022982"/>
    </source>
</evidence>
<keyword evidence="5" id="KW-0676">Redox-active center</keyword>
<dbReference type="PANTHER" id="PTHR45663">
    <property type="entry name" value="GEO12009P1"/>
    <property type="match status" value="1"/>
</dbReference>
<dbReference type="FunFam" id="3.40.30.10:FF:000001">
    <property type="entry name" value="Thioredoxin"/>
    <property type="match status" value="1"/>
</dbReference>
<dbReference type="Gene3D" id="3.40.30.10">
    <property type="entry name" value="Glutaredoxin"/>
    <property type="match status" value="1"/>
</dbReference>
<dbReference type="PROSITE" id="PS00194">
    <property type="entry name" value="THIOREDOXIN_1"/>
    <property type="match status" value="1"/>
</dbReference>
<accession>A0A1H9BCA2</accession>
<dbReference type="CDD" id="cd02947">
    <property type="entry name" value="TRX_family"/>
    <property type="match status" value="1"/>
</dbReference>
<dbReference type="PRINTS" id="PR00421">
    <property type="entry name" value="THIOREDOXIN"/>
</dbReference>
<proteinExistence type="inferred from homology"/>
<evidence type="ECO:0000313" key="8">
    <source>
        <dbReference type="EMBL" id="SEP86626.1"/>
    </source>
</evidence>
<dbReference type="InterPro" id="IPR013766">
    <property type="entry name" value="Thioredoxin_domain"/>
</dbReference>
<dbReference type="EMBL" id="FOFT01000001">
    <property type="protein sequence ID" value="SEP86626.1"/>
    <property type="molecule type" value="Genomic_DNA"/>
</dbReference>